<feature type="transmembrane region" description="Helical" evidence="13">
    <location>
        <begin position="42"/>
        <end position="63"/>
    </location>
</feature>
<dbReference type="AlphaFoldDB" id="A0A2H1V913"/>
<keyword evidence="4 12" id="KW-0894">Sodium channel</keyword>
<dbReference type="PANTHER" id="PTHR11690:SF175">
    <property type="entry name" value="PICKPOCKET 13-RELATED"/>
    <property type="match status" value="1"/>
</dbReference>
<keyword evidence="7" id="KW-0915">Sodium</keyword>
<sequence>MKIQLVNKILEHILLLYRRMKYTCRNLTVHGPSYLVRKDVHIVYRIIYFIIYVHVWIIAVATIRKYYDHYQENTIRFTTRTDYLDWNTTFASVTVCEIANIEKIWTLSKLFDMQEGDKYDRFLAEIIFFSGTCFSCTSSCSNTTLCSRGYSAIVSKFRTPCKHLFKSCKWNGRDINCCKHFKPLQTEYGTCYSINNKHVGGNHKMFFTSALTKNPEAGVLEITLSQDYESFIHSPEDIPFWNMEYDRRITTLYGAEATVRFSIMDVVNEPEVPLIAPEVRQCRFPDEVPGSYIAFKQYSYSVCIIQCRIEAQLKLCNCTHHLSPVQYKDRYCGLEGLKCLTKHYQTLRKLQVPGTNETGLNCDCLPSCTEPDYNVVSKKLLEPEKELKVKPARFILNNRPYQRVTRQVARTTLDLVVAIGNCFGLCFGGSLLSIVEIIYYLCFKRWKFA</sequence>
<evidence type="ECO:0000256" key="3">
    <source>
        <dbReference type="ARBA" id="ARBA00022448"/>
    </source>
</evidence>
<evidence type="ECO:0000256" key="6">
    <source>
        <dbReference type="ARBA" id="ARBA00022989"/>
    </source>
</evidence>
<keyword evidence="8 12" id="KW-0406">Ion transport</keyword>
<dbReference type="Gene3D" id="1.10.287.770">
    <property type="entry name" value="YojJ-like"/>
    <property type="match status" value="1"/>
</dbReference>
<evidence type="ECO:0000256" key="8">
    <source>
        <dbReference type="ARBA" id="ARBA00023065"/>
    </source>
</evidence>
<evidence type="ECO:0000256" key="13">
    <source>
        <dbReference type="SAM" id="Phobius"/>
    </source>
</evidence>
<keyword evidence="6 13" id="KW-1133">Transmembrane helix</keyword>
<reference evidence="14" key="1">
    <citation type="submission" date="2016-07" db="EMBL/GenBank/DDBJ databases">
        <authorList>
            <person name="Bretaudeau A."/>
        </authorList>
    </citation>
    <scope>NUCLEOTIDE SEQUENCE</scope>
    <source>
        <strain evidence="14">Rice</strain>
        <tissue evidence="14">Whole body</tissue>
    </source>
</reference>
<dbReference type="Pfam" id="PF00858">
    <property type="entry name" value="ASC"/>
    <property type="match status" value="1"/>
</dbReference>
<evidence type="ECO:0000256" key="7">
    <source>
        <dbReference type="ARBA" id="ARBA00023053"/>
    </source>
</evidence>
<evidence type="ECO:0000256" key="2">
    <source>
        <dbReference type="ARBA" id="ARBA00007193"/>
    </source>
</evidence>
<evidence type="ECO:0000256" key="4">
    <source>
        <dbReference type="ARBA" id="ARBA00022461"/>
    </source>
</evidence>
<feature type="transmembrane region" description="Helical" evidence="13">
    <location>
        <begin position="415"/>
        <end position="442"/>
    </location>
</feature>
<evidence type="ECO:0000256" key="10">
    <source>
        <dbReference type="ARBA" id="ARBA00023201"/>
    </source>
</evidence>
<dbReference type="Gene3D" id="2.60.470.10">
    <property type="entry name" value="Acid-sensing ion channels like domains"/>
    <property type="match status" value="1"/>
</dbReference>
<evidence type="ECO:0000256" key="9">
    <source>
        <dbReference type="ARBA" id="ARBA00023136"/>
    </source>
</evidence>
<accession>A0A2H1V913</accession>
<protein>
    <submittedName>
        <fullName evidence="14">SFRICE_030732</fullName>
    </submittedName>
</protein>
<dbReference type="EMBL" id="ODYU01001299">
    <property type="protein sequence ID" value="SOQ37318.1"/>
    <property type="molecule type" value="Genomic_DNA"/>
</dbReference>
<keyword evidence="5 12" id="KW-0812">Transmembrane</keyword>
<comment type="similarity">
    <text evidence="2 12">Belongs to the amiloride-sensitive sodium channel (TC 1.A.6) family.</text>
</comment>
<evidence type="ECO:0000256" key="12">
    <source>
        <dbReference type="RuleBase" id="RU000679"/>
    </source>
</evidence>
<name>A0A2H1V913_SPOFR</name>
<comment type="subcellular location">
    <subcellularLocation>
        <location evidence="1">Membrane</location>
        <topology evidence="1">Multi-pass membrane protein</topology>
    </subcellularLocation>
</comment>
<dbReference type="OrthoDB" id="5874059at2759"/>
<evidence type="ECO:0000256" key="11">
    <source>
        <dbReference type="ARBA" id="ARBA00023303"/>
    </source>
</evidence>
<dbReference type="GO" id="GO:0005886">
    <property type="term" value="C:plasma membrane"/>
    <property type="evidence" value="ECO:0007669"/>
    <property type="project" value="TreeGrafter"/>
</dbReference>
<proteinExistence type="inferred from homology"/>
<dbReference type="GO" id="GO:0015280">
    <property type="term" value="F:ligand-gated sodium channel activity"/>
    <property type="evidence" value="ECO:0007669"/>
    <property type="project" value="TreeGrafter"/>
</dbReference>
<keyword evidence="11 12" id="KW-0407">Ion channel</keyword>
<evidence type="ECO:0000256" key="1">
    <source>
        <dbReference type="ARBA" id="ARBA00004141"/>
    </source>
</evidence>
<keyword evidence="9 13" id="KW-0472">Membrane</keyword>
<evidence type="ECO:0000313" key="14">
    <source>
        <dbReference type="EMBL" id="SOQ37318.1"/>
    </source>
</evidence>
<evidence type="ECO:0000256" key="5">
    <source>
        <dbReference type="ARBA" id="ARBA00022692"/>
    </source>
</evidence>
<organism evidence="14">
    <name type="scientific">Spodoptera frugiperda</name>
    <name type="common">Fall armyworm</name>
    <dbReference type="NCBI Taxonomy" id="7108"/>
    <lineage>
        <taxon>Eukaryota</taxon>
        <taxon>Metazoa</taxon>
        <taxon>Ecdysozoa</taxon>
        <taxon>Arthropoda</taxon>
        <taxon>Hexapoda</taxon>
        <taxon>Insecta</taxon>
        <taxon>Pterygota</taxon>
        <taxon>Neoptera</taxon>
        <taxon>Endopterygota</taxon>
        <taxon>Lepidoptera</taxon>
        <taxon>Glossata</taxon>
        <taxon>Ditrysia</taxon>
        <taxon>Noctuoidea</taxon>
        <taxon>Noctuidae</taxon>
        <taxon>Amphipyrinae</taxon>
        <taxon>Spodoptera</taxon>
    </lineage>
</organism>
<gene>
    <name evidence="14" type="ORF">SFRICE_030732</name>
</gene>
<dbReference type="InterPro" id="IPR001873">
    <property type="entry name" value="ENaC"/>
</dbReference>
<keyword evidence="3 12" id="KW-0813">Transport</keyword>
<dbReference type="PANTHER" id="PTHR11690">
    <property type="entry name" value="AMILORIDE-SENSITIVE SODIUM CHANNEL-RELATED"/>
    <property type="match status" value="1"/>
</dbReference>
<keyword evidence="10 12" id="KW-0739">Sodium transport</keyword>